<evidence type="ECO:0000313" key="2">
    <source>
        <dbReference type="EMBL" id="DAF97118.1"/>
    </source>
</evidence>
<dbReference type="Pfam" id="PF04545">
    <property type="entry name" value="Sigma70_r4"/>
    <property type="match status" value="1"/>
</dbReference>
<name>A0A8S5URW7_9CAUD</name>
<accession>A0A8S5URW7</accession>
<reference evidence="2" key="1">
    <citation type="journal article" date="2021" name="Proc. Natl. Acad. Sci. U.S.A.">
        <title>A Catalog of Tens of Thousands of Viruses from Human Metagenomes Reveals Hidden Associations with Chronic Diseases.</title>
        <authorList>
            <person name="Tisza M.J."/>
            <person name="Buck C.B."/>
        </authorList>
    </citation>
    <scope>NUCLEOTIDE SEQUENCE</scope>
    <source>
        <strain evidence="2">Cthae16</strain>
    </source>
</reference>
<dbReference type="InterPro" id="IPR007630">
    <property type="entry name" value="RNA_pol_sigma70_r4"/>
</dbReference>
<evidence type="ECO:0000259" key="1">
    <source>
        <dbReference type="Pfam" id="PF04545"/>
    </source>
</evidence>
<dbReference type="InterPro" id="IPR013324">
    <property type="entry name" value="RNA_pol_sigma_r3/r4-like"/>
</dbReference>
<dbReference type="GO" id="GO:0003700">
    <property type="term" value="F:DNA-binding transcription factor activity"/>
    <property type="evidence" value="ECO:0007669"/>
    <property type="project" value="InterPro"/>
</dbReference>
<protein>
    <submittedName>
        <fullName evidence="2">ECF sigma factor</fullName>
    </submittedName>
</protein>
<dbReference type="GO" id="GO:0006352">
    <property type="term" value="P:DNA-templated transcription initiation"/>
    <property type="evidence" value="ECO:0007669"/>
    <property type="project" value="InterPro"/>
</dbReference>
<feature type="domain" description="RNA polymerase sigma-70 region 4" evidence="1">
    <location>
        <begin position="55"/>
        <end position="99"/>
    </location>
</feature>
<organism evidence="2">
    <name type="scientific">Siphoviridae sp. cthae16</name>
    <dbReference type="NCBI Taxonomy" id="2825617"/>
    <lineage>
        <taxon>Viruses</taxon>
        <taxon>Duplodnaviria</taxon>
        <taxon>Heunggongvirae</taxon>
        <taxon>Uroviricota</taxon>
        <taxon>Caudoviricetes</taxon>
    </lineage>
</organism>
<dbReference type="EMBL" id="BK016126">
    <property type="protein sequence ID" value="DAF97118.1"/>
    <property type="molecule type" value="Genomic_DNA"/>
</dbReference>
<sequence length="102" mass="11624">MGGMDSTTLCRLLMELLHQEYQRNHPRSQHIETKHQLAKVTGAADLQDILDGTLLDAEEVQVVKAKMSSRKTFCEIGDDLRISERTARRRYKSALAKIQSQI</sequence>
<dbReference type="SUPFAM" id="SSF88659">
    <property type="entry name" value="Sigma3 and sigma4 domains of RNA polymerase sigma factors"/>
    <property type="match status" value="1"/>
</dbReference>
<proteinExistence type="predicted"/>